<evidence type="ECO:0000259" key="7">
    <source>
        <dbReference type="SMART" id="SM00235"/>
    </source>
</evidence>
<dbReference type="InterPro" id="IPR024079">
    <property type="entry name" value="MetalloPept_cat_dom_sf"/>
</dbReference>
<dbReference type="AlphaFoldDB" id="A0A5R8Z6G4"/>
<protein>
    <recommendedName>
        <fullName evidence="7">Peptidase metallopeptidase domain-containing protein</fullName>
    </recommendedName>
</protein>
<comment type="subcellular location">
    <subcellularLocation>
        <location evidence="2">Secreted</location>
    </subcellularLocation>
</comment>
<dbReference type="Pfam" id="PF00353">
    <property type="entry name" value="HemolysinCabind"/>
    <property type="match status" value="6"/>
</dbReference>
<dbReference type="GO" id="GO:0005509">
    <property type="term" value="F:calcium ion binding"/>
    <property type="evidence" value="ECO:0007669"/>
    <property type="project" value="InterPro"/>
</dbReference>
<organism evidence="8 9">
    <name type="scientific">Pseudomonas mosselii</name>
    <dbReference type="NCBI Taxonomy" id="78327"/>
    <lineage>
        <taxon>Bacteria</taxon>
        <taxon>Pseudomonadati</taxon>
        <taxon>Pseudomonadota</taxon>
        <taxon>Gammaproteobacteria</taxon>
        <taxon>Pseudomonadales</taxon>
        <taxon>Pseudomonadaceae</taxon>
        <taxon>Pseudomonas</taxon>
    </lineage>
</organism>
<comment type="similarity">
    <text evidence="3">Belongs to the peptidase M10B family.</text>
</comment>
<dbReference type="Gene3D" id="2.150.10.10">
    <property type="entry name" value="Serralysin-like metalloprotease, C-terminal"/>
    <property type="match status" value="3"/>
</dbReference>
<dbReference type="SMART" id="SM00235">
    <property type="entry name" value="ZnMc"/>
    <property type="match status" value="1"/>
</dbReference>
<keyword evidence="6" id="KW-0106">Calcium</keyword>
<accession>A0A5R8Z6G4</accession>
<evidence type="ECO:0000313" key="8">
    <source>
        <dbReference type="EMBL" id="TLP61310.1"/>
    </source>
</evidence>
<dbReference type="PANTHER" id="PTHR38340">
    <property type="entry name" value="S-LAYER PROTEIN"/>
    <property type="match status" value="1"/>
</dbReference>
<dbReference type="InterPro" id="IPR018511">
    <property type="entry name" value="Hemolysin-typ_Ca-bd_CS"/>
</dbReference>
<dbReference type="InterPro" id="IPR001343">
    <property type="entry name" value="Hemolysn_Ca-bd"/>
</dbReference>
<evidence type="ECO:0000256" key="3">
    <source>
        <dbReference type="ARBA" id="ARBA00009490"/>
    </source>
</evidence>
<dbReference type="InterPro" id="IPR011049">
    <property type="entry name" value="Serralysin-like_metalloprot_C"/>
</dbReference>
<dbReference type="Gene3D" id="3.40.390.10">
    <property type="entry name" value="Collagenase (Catalytic Domain)"/>
    <property type="match status" value="1"/>
</dbReference>
<dbReference type="SUPFAM" id="SSF55486">
    <property type="entry name" value="Metalloproteases ('zincins'), catalytic domain"/>
    <property type="match status" value="1"/>
</dbReference>
<dbReference type="GO" id="GO:0005615">
    <property type="term" value="C:extracellular space"/>
    <property type="evidence" value="ECO:0007669"/>
    <property type="project" value="InterPro"/>
</dbReference>
<dbReference type="Pfam" id="PF13688">
    <property type="entry name" value="Reprolysin_5"/>
    <property type="match status" value="1"/>
</dbReference>
<evidence type="ECO:0000256" key="6">
    <source>
        <dbReference type="ARBA" id="ARBA00022837"/>
    </source>
</evidence>
<evidence type="ECO:0000256" key="1">
    <source>
        <dbReference type="ARBA" id="ARBA00001913"/>
    </source>
</evidence>
<sequence length="817" mass="84588">MPSPTGYSASHSVSLSNSTLLNSLLAGSAWGNAWATGTTSLSYSFVVVGKSMFANRYSDSSEYLKAYNLSAAQQTAVKGALGAWSAVANIKFTQVTETSTSVGDLRFGGFSGMGNTAAAWAYYPANSPSGGDVWIGPATNQAKPVAGTYDYMTFMHEIGHALGLKHPFESASNNSAVLPAALDDVRYTLMSYSNDYYNAQMTAYVEPTTPMLYDIAAIQYLYGANMTWQTGNNTYSFKPGQVVFQTIWDAGGTDTLDASNQTAGVLLNLNEGEFSNIGALFYDYARNEMINNGLAIAYGAKIENATGSAFADTLIGNALDNVLDGRAGADIMRGGLGNDTYIVDNVSDVVIEESTLASEIDTVRASVSYTLSANVENLVLTGKANLNGGGNALDNVITGNAGINTLVGGAGNDSLYGGAGNDRLEGGEGNDLLDGGVGIDTLIGGRGNDIYYVDNLRDVVIELAGAAEGRDLVRASVSYVLAANVEDGELLGKASLSLTGNALDNVLTGNDGANVLRGGGGADTLIGGLGNDTYYVDSVDDLIIESGTSAKEIDSVFSSVSWTLSSNLENLTLTGTDNINGTGNTQNNRITGNAGDNWLDGGEGIDTLVGGQGNDTYVVDNLRDVVTEGANAGIDTVRASVNWTLGANFENLTLTGLDNLNGTGNTLNNVIIGNAGNNTLNGGAGNDVLNGGAGNDVLIGGLGTDTMTGGQGADIFVFSLLKEMGLGDKRDVITDFNGAEGDRIDLTKIDANVLLKGVNAFTFIGSGDFTGAGQLRFADEILSGNIDAKLGSDGKFTADFEIKLVGVTSFSQDHLAA</sequence>
<dbReference type="InterPro" id="IPR034033">
    <property type="entry name" value="Serralysin-like"/>
</dbReference>
<dbReference type="PANTHER" id="PTHR38340:SF1">
    <property type="entry name" value="S-LAYER PROTEIN"/>
    <property type="match status" value="1"/>
</dbReference>
<dbReference type="InterPro" id="IPR050557">
    <property type="entry name" value="RTX_toxin/Mannuronan_C5-epim"/>
</dbReference>
<dbReference type="Proteomes" id="UP000309819">
    <property type="component" value="Unassembled WGS sequence"/>
</dbReference>
<dbReference type="GO" id="GO:0008237">
    <property type="term" value="F:metallopeptidase activity"/>
    <property type="evidence" value="ECO:0007669"/>
    <property type="project" value="InterPro"/>
</dbReference>
<name>A0A5R8Z6G4_9PSED</name>
<comment type="cofactor">
    <cofactor evidence="1">
        <name>Ca(2+)</name>
        <dbReference type="ChEBI" id="CHEBI:29108"/>
    </cofactor>
</comment>
<gene>
    <name evidence="8" type="ORF">FEM01_12045</name>
</gene>
<dbReference type="PROSITE" id="PS00330">
    <property type="entry name" value="HEMOLYSIN_CALCIUM"/>
    <property type="match status" value="4"/>
</dbReference>
<dbReference type="EMBL" id="VAUO01000004">
    <property type="protein sequence ID" value="TLP61310.1"/>
    <property type="molecule type" value="Genomic_DNA"/>
</dbReference>
<dbReference type="GO" id="GO:0008270">
    <property type="term" value="F:zinc ion binding"/>
    <property type="evidence" value="ECO:0007669"/>
    <property type="project" value="InterPro"/>
</dbReference>
<dbReference type="RefSeq" id="WP_138219662.1">
    <property type="nucleotide sequence ID" value="NZ_VAUO01000004.1"/>
</dbReference>
<dbReference type="OrthoDB" id="223957at2"/>
<feature type="domain" description="Peptidase metallopeptidase" evidence="7">
    <location>
        <begin position="53"/>
        <end position="207"/>
    </location>
</feature>
<dbReference type="GO" id="GO:0006508">
    <property type="term" value="P:proteolysis"/>
    <property type="evidence" value="ECO:0007669"/>
    <property type="project" value="InterPro"/>
</dbReference>
<evidence type="ECO:0000256" key="5">
    <source>
        <dbReference type="ARBA" id="ARBA00022737"/>
    </source>
</evidence>
<dbReference type="InterPro" id="IPR013858">
    <property type="entry name" value="Peptidase_M10B_C"/>
</dbReference>
<keyword evidence="4" id="KW-0964">Secreted</keyword>
<evidence type="ECO:0000256" key="4">
    <source>
        <dbReference type="ARBA" id="ARBA00022525"/>
    </source>
</evidence>
<comment type="caution">
    <text evidence="8">The sequence shown here is derived from an EMBL/GenBank/DDBJ whole genome shotgun (WGS) entry which is preliminary data.</text>
</comment>
<dbReference type="PRINTS" id="PR00313">
    <property type="entry name" value="CABNDNGRPT"/>
</dbReference>
<dbReference type="Pfam" id="PF08548">
    <property type="entry name" value="Peptidase_M10_C"/>
    <property type="match status" value="1"/>
</dbReference>
<dbReference type="SUPFAM" id="SSF51120">
    <property type="entry name" value="beta-Roll"/>
    <property type="match status" value="4"/>
</dbReference>
<reference evidence="8 9" key="1">
    <citation type="submission" date="2019-05" db="EMBL/GenBank/DDBJ databases">
        <title>Pseudomonas sp. SC006 isolated from lettuce that can produce HBGAs.</title>
        <authorList>
            <person name="Wang D."/>
            <person name="Liao N."/>
            <person name="Liu D."/>
            <person name="Zhang Z."/>
            <person name="Zou S."/>
        </authorList>
    </citation>
    <scope>NUCLEOTIDE SEQUENCE [LARGE SCALE GENOMIC DNA]</scope>
    <source>
        <strain evidence="8 9">SC006</strain>
    </source>
</reference>
<evidence type="ECO:0000313" key="9">
    <source>
        <dbReference type="Proteomes" id="UP000309819"/>
    </source>
</evidence>
<keyword evidence="5" id="KW-0677">Repeat</keyword>
<evidence type="ECO:0000256" key="2">
    <source>
        <dbReference type="ARBA" id="ARBA00004613"/>
    </source>
</evidence>
<keyword evidence="9" id="KW-1185">Reference proteome</keyword>
<dbReference type="InterPro" id="IPR006026">
    <property type="entry name" value="Peptidase_Metallo"/>
</dbReference>
<proteinExistence type="inferred from homology"/>
<dbReference type="CDD" id="cd04277">
    <property type="entry name" value="ZnMc_serralysin_like"/>
    <property type="match status" value="1"/>
</dbReference>